<gene>
    <name evidence="1" type="ORF">A8806_10268</name>
</gene>
<keyword evidence="2" id="KW-1185">Reference proteome</keyword>
<name>A0A2Y9B971_9FIRM</name>
<dbReference type="Proteomes" id="UP000245845">
    <property type="component" value="Unassembled WGS sequence"/>
</dbReference>
<evidence type="ECO:0008006" key="3">
    <source>
        <dbReference type="Google" id="ProtNLM"/>
    </source>
</evidence>
<dbReference type="SUPFAM" id="SSF54913">
    <property type="entry name" value="GlnB-like"/>
    <property type="match status" value="1"/>
</dbReference>
<dbReference type="RefSeq" id="WP_109729937.1">
    <property type="nucleotide sequence ID" value="NZ_BAAACK010000006.1"/>
</dbReference>
<sequence length="233" mass="26285">MIKSKEPMLPRLVMAVTDIKTERKLSRILEQRHCSMYFQCFCLGTAGNELLNLCGLGESERILTMWIMPKEFVHKLFLEMDQTIHFKEKGGGIAVSLPMTGLPANLANFLKDHVMLELKKQMEQEEENMSKESVYSMILVTVNQGYSDDVIDTAKKAGASGGTIIRGRRRGIEEPMHFWGVSLQEELEILMIVAPKDKKSEIMSAVSREHGLHSPAQCLVMSMPVDEIIGLEE</sequence>
<reference evidence="1 2" key="1">
    <citation type="submission" date="2018-05" db="EMBL/GenBank/DDBJ databases">
        <title>The Hungate 1000. A catalogue of reference genomes from the rumen microbiome.</title>
        <authorList>
            <person name="Kelly W."/>
        </authorList>
    </citation>
    <scope>NUCLEOTIDE SEQUENCE [LARGE SCALE GENOMIC DNA]</scope>
    <source>
        <strain evidence="1 2">NLAE-zl-C242</strain>
    </source>
</reference>
<accession>A0A2Y9B971</accession>
<dbReference type="OrthoDB" id="9803021at2"/>
<dbReference type="EMBL" id="QGDL01000002">
    <property type="protein sequence ID" value="PWJ31212.1"/>
    <property type="molecule type" value="Genomic_DNA"/>
</dbReference>
<dbReference type="AlphaFoldDB" id="A0A2Y9B971"/>
<evidence type="ECO:0000313" key="1">
    <source>
        <dbReference type="EMBL" id="PWJ31212.1"/>
    </source>
</evidence>
<organism evidence="1 2">
    <name type="scientific">Faecalicatena orotica</name>
    <dbReference type="NCBI Taxonomy" id="1544"/>
    <lineage>
        <taxon>Bacteria</taxon>
        <taxon>Bacillati</taxon>
        <taxon>Bacillota</taxon>
        <taxon>Clostridia</taxon>
        <taxon>Lachnospirales</taxon>
        <taxon>Lachnospiraceae</taxon>
        <taxon>Faecalicatena</taxon>
    </lineage>
</organism>
<comment type="caution">
    <text evidence="1">The sequence shown here is derived from an EMBL/GenBank/DDBJ whole genome shotgun (WGS) entry which is preliminary data.</text>
</comment>
<dbReference type="InterPro" id="IPR011322">
    <property type="entry name" value="N-reg_PII-like_a/b"/>
</dbReference>
<protein>
    <recommendedName>
        <fullName evidence="3">Nitrogen regulatory protein P-II family</fullName>
    </recommendedName>
</protein>
<dbReference type="Gene3D" id="3.30.70.120">
    <property type="match status" value="1"/>
</dbReference>
<evidence type="ECO:0000313" key="2">
    <source>
        <dbReference type="Proteomes" id="UP000245845"/>
    </source>
</evidence>
<proteinExistence type="predicted"/>
<dbReference type="InterPro" id="IPR015867">
    <property type="entry name" value="N-reg_PII/ATP_PRibTrfase_C"/>
</dbReference>